<keyword evidence="2" id="KW-1133">Transmembrane helix</keyword>
<dbReference type="EMBL" id="KZ679006">
    <property type="protein sequence ID" value="PSS27565.1"/>
    <property type="molecule type" value="Genomic_DNA"/>
</dbReference>
<evidence type="ECO:0008006" key="5">
    <source>
        <dbReference type="Google" id="ProtNLM"/>
    </source>
</evidence>
<accession>A0A2T3BDV0</accession>
<evidence type="ECO:0000313" key="4">
    <source>
        <dbReference type="Proteomes" id="UP000241818"/>
    </source>
</evidence>
<organism evidence="3 4">
    <name type="scientific">Amorphotheca resinae ATCC 22711</name>
    <dbReference type="NCBI Taxonomy" id="857342"/>
    <lineage>
        <taxon>Eukaryota</taxon>
        <taxon>Fungi</taxon>
        <taxon>Dikarya</taxon>
        <taxon>Ascomycota</taxon>
        <taxon>Pezizomycotina</taxon>
        <taxon>Leotiomycetes</taxon>
        <taxon>Helotiales</taxon>
        <taxon>Amorphothecaceae</taxon>
        <taxon>Amorphotheca</taxon>
    </lineage>
</organism>
<feature type="region of interest" description="Disordered" evidence="1">
    <location>
        <begin position="1"/>
        <end position="57"/>
    </location>
</feature>
<dbReference type="GeneID" id="36574215"/>
<reference evidence="3 4" key="1">
    <citation type="journal article" date="2018" name="New Phytol.">
        <title>Comparative genomics and transcriptomics depict ericoid mycorrhizal fungi as versatile saprotrophs and plant mutualists.</title>
        <authorList>
            <person name="Martino E."/>
            <person name="Morin E."/>
            <person name="Grelet G.A."/>
            <person name="Kuo A."/>
            <person name="Kohler A."/>
            <person name="Daghino S."/>
            <person name="Barry K.W."/>
            <person name="Cichocki N."/>
            <person name="Clum A."/>
            <person name="Dockter R.B."/>
            <person name="Hainaut M."/>
            <person name="Kuo R.C."/>
            <person name="LaButti K."/>
            <person name="Lindahl B.D."/>
            <person name="Lindquist E.A."/>
            <person name="Lipzen A."/>
            <person name="Khouja H.R."/>
            <person name="Magnuson J."/>
            <person name="Murat C."/>
            <person name="Ohm R.A."/>
            <person name="Singer S.W."/>
            <person name="Spatafora J.W."/>
            <person name="Wang M."/>
            <person name="Veneault-Fourrey C."/>
            <person name="Henrissat B."/>
            <person name="Grigoriev I.V."/>
            <person name="Martin F.M."/>
            <person name="Perotto S."/>
        </authorList>
    </citation>
    <scope>NUCLEOTIDE SEQUENCE [LARGE SCALE GENOMIC DNA]</scope>
    <source>
        <strain evidence="3 4">ATCC 22711</strain>
    </source>
</reference>
<keyword evidence="2" id="KW-0472">Membrane</keyword>
<dbReference type="OrthoDB" id="2367685at2759"/>
<dbReference type="Gene3D" id="2.20.70.10">
    <property type="match status" value="1"/>
</dbReference>
<dbReference type="InterPro" id="IPR036020">
    <property type="entry name" value="WW_dom_sf"/>
</dbReference>
<feature type="compositionally biased region" description="Basic and acidic residues" evidence="1">
    <location>
        <begin position="40"/>
        <end position="52"/>
    </location>
</feature>
<dbReference type="Proteomes" id="UP000241818">
    <property type="component" value="Unassembled WGS sequence"/>
</dbReference>
<evidence type="ECO:0000256" key="2">
    <source>
        <dbReference type="SAM" id="Phobius"/>
    </source>
</evidence>
<gene>
    <name evidence="3" type="ORF">M430DRAFT_32253</name>
</gene>
<protein>
    <recommendedName>
        <fullName evidence="5">WW domain-containing protein</fullName>
    </recommendedName>
</protein>
<feature type="region of interest" description="Disordered" evidence="1">
    <location>
        <begin position="114"/>
        <end position="174"/>
    </location>
</feature>
<sequence length="283" mass="31655">MQAADPFEPPPSYDEVVSGPSASGSNTLQVPPETGNRDSPLTRRPTEDETRELPPGWMRLYDSKEKHHYFVDTTTNPPRSTWNHPYEDEEYLNSLSPPERARIQKIYRATTDTAVIAEGSTSSERRPTPPPRPHTTGEAKGARKLGRRMKDALTNSTHEEREARRRERAEQERRAYEMQRRFRIALTKAMETGVPQFLGKDSDGKEVYVEPPYGPGGQQYAPRGYAGGAYGYNPYAQGPYTNPNARFLRPQQPNNLDYAGYGPIFAAPLLGLGAGMLLGGLML</sequence>
<dbReference type="STRING" id="857342.A0A2T3BDV0"/>
<feature type="compositionally biased region" description="Polar residues" evidence="1">
    <location>
        <begin position="20"/>
        <end position="29"/>
    </location>
</feature>
<feature type="region of interest" description="Disordered" evidence="1">
    <location>
        <begin position="71"/>
        <end position="97"/>
    </location>
</feature>
<evidence type="ECO:0000256" key="1">
    <source>
        <dbReference type="SAM" id="MobiDB-lite"/>
    </source>
</evidence>
<name>A0A2T3BDV0_AMORE</name>
<dbReference type="InParanoid" id="A0A2T3BDV0"/>
<proteinExistence type="predicted"/>
<keyword evidence="2" id="KW-0812">Transmembrane</keyword>
<feature type="transmembrane region" description="Helical" evidence="2">
    <location>
        <begin position="258"/>
        <end position="281"/>
    </location>
</feature>
<feature type="compositionally biased region" description="Basic and acidic residues" evidence="1">
    <location>
        <begin position="157"/>
        <end position="174"/>
    </location>
</feature>
<dbReference type="RefSeq" id="XP_024725090.1">
    <property type="nucleotide sequence ID" value="XM_024866134.1"/>
</dbReference>
<feature type="compositionally biased region" description="Polar residues" evidence="1">
    <location>
        <begin position="72"/>
        <end position="83"/>
    </location>
</feature>
<dbReference type="SUPFAM" id="SSF51045">
    <property type="entry name" value="WW domain"/>
    <property type="match status" value="1"/>
</dbReference>
<keyword evidence="4" id="KW-1185">Reference proteome</keyword>
<evidence type="ECO:0000313" key="3">
    <source>
        <dbReference type="EMBL" id="PSS27565.1"/>
    </source>
</evidence>
<dbReference type="AlphaFoldDB" id="A0A2T3BDV0"/>